<evidence type="ECO:0000313" key="3">
    <source>
        <dbReference type="EMBL" id="SNC75921.1"/>
    </source>
</evidence>
<dbReference type="InterPro" id="IPR048911">
    <property type="entry name" value="Bflower"/>
</dbReference>
<evidence type="ECO:0000313" key="4">
    <source>
        <dbReference type="Proteomes" id="UP000198131"/>
    </source>
</evidence>
<accession>A0A212UCV2</accession>
<reference evidence="4" key="1">
    <citation type="submission" date="2017-06" db="EMBL/GenBank/DDBJ databases">
        <authorList>
            <person name="Varghese N."/>
            <person name="Submissions S."/>
        </authorList>
    </citation>
    <scope>NUCLEOTIDE SEQUENCE [LARGE SCALE GENOMIC DNA]</scope>
    <source>
        <strain evidence="4">DSM 11116</strain>
    </source>
</reference>
<protein>
    <recommendedName>
        <fullName evidence="2">4-fold beta flower domain-containing protein</fullName>
    </recommendedName>
</protein>
<dbReference type="Pfam" id="PF21784">
    <property type="entry name" value="Bflower"/>
    <property type="match status" value="1"/>
</dbReference>
<proteinExistence type="predicted"/>
<sequence length="124" mass="14211">MITLYNMTGVPVVYADEDCRALYDVQGNIVAWFAQEHLYSLNGRYLGWAHQGWIYDRDGHPALFAENAIGGPERPSLHNKARALPNRIRLAPLPATLPRRQPRPARRHRAASWSRRSGLEYFSQ</sequence>
<feature type="region of interest" description="Disordered" evidence="1">
    <location>
        <begin position="95"/>
        <end position="124"/>
    </location>
</feature>
<name>A0A212UCV2_9BACT</name>
<organism evidence="3 4">
    <name type="scientific">Hymenobacter gelipurpurascens</name>
    <dbReference type="NCBI Taxonomy" id="89968"/>
    <lineage>
        <taxon>Bacteria</taxon>
        <taxon>Pseudomonadati</taxon>
        <taxon>Bacteroidota</taxon>
        <taxon>Cytophagia</taxon>
        <taxon>Cytophagales</taxon>
        <taxon>Hymenobacteraceae</taxon>
        <taxon>Hymenobacter</taxon>
    </lineage>
</organism>
<keyword evidence="4" id="KW-1185">Reference proteome</keyword>
<gene>
    <name evidence="3" type="ORF">SAMN06265337_3120</name>
</gene>
<feature type="compositionally biased region" description="Basic residues" evidence="1">
    <location>
        <begin position="100"/>
        <end position="110"/>
    </location>
</feature>
<evidence type="ECO:0000256" key="1">
    <source>
        <dbReference type="SAM" id="MobiDB-lite"/>
    </source>
</evidence>
<dbReference type="Proteomes" id="UP000198131">
    <property type="component" value="Unassembled WGS sequence"/>
</dbReference>
<feature type="domain" description="4-fold beta flower" evidence="2">
    <location>
        <begin position="3"/>
        <end position="122"/>
    </location>
</feature>
<dbReference type="EMBL" id="FYEW01000002">
    <property type="protein sequence ID" value="SNC75921.1"/>
    <property type="molecule type" value="Genomic_DNA"/>
</dbReference>
<evidence type="ECO:0000259" key="2">
    <source>
        <dbReference type="Pfam" id="PF21784"/>
    </source>
</evidence>
<dbReference type="AlphaFoldDB" id="A0A212UCV2"/>